<evidence type="ECO:0000313" key="1">
    <source>
        <dbReference type="EMBL" id="MRX08651.1"/>
    </source>
</evidence>
<dbReference type="AlphaFoldDB" id="A0A6L5QI67"/>
<sequence length="134" mass="15258">MPQLIEHIDAIARQKRRAVLYLEFHPATGWRHYRYQADAARDIVLAWLDAHQIGWQPCGPIADPCTMPPYLGQVYLDVPYDEALPAYRTLRDYLELPDGSMRHAGVNFYALPLELADNIAEHDEEKTSNGVGPD</sequence>
<proteinExistence type="predicted"/>
<dbReference type="EMBL" id="WKJM01000009">
    <property type="protein sequence ID" value="MRX08651.1"/>
    <property type="molecule type" value="Genomic_DNA"/>
</dbReference>
<accession>A0A6L5QI67</accession>
<name>A0A6L5QI67_9BURK</name>
<evidence type="ECO:0000313" key="2">
    <source>
        <dbReference type="Proteomes" id="UP000481037"/>
    </source>
</evidence>
<comment type="caution">
    <text evidence="1">The sequence shown here is derived from an EMBL/GenBank/DDBJ whole genome shotgun (WGS) entry which is preliminary data.</text>
</comment>
<protein>
    <submittedName>
        <fullName evidence="1">Uncharacterized protein</fullName>
    </submittedName>
</protein>
<organism evidence="1 2">
    <name type="scientific">Duganella alba</name>
    <dbReference type="NCBI Taxonomy" id="2666081"/>
    <lineage>
        <taxon>Bacteria</taxon>
        <taxon>Pseudomonadati</taxon>
        <taxon>Pseudomonadota</taxon>
        <taxon>Betaproteobacteria</taxon>
        <taxon>Burkholderiales</taxon>
        <taxon>Oxalobacteraceae</taxon>
        <taxon>Telluria group</taxon>
        <taxon>Duganella</taxon>
    </lineage>
</organism>
<gene>
    <name evidence="1" type="ORF">GJ697_12460</name>
</gene>
<keyword evidence="2" id="KW-1185">Reference proteome</keyword>
<dbReference type="Proteomes" id="UP000481037">
    <property type="component" value="Unassembled WGS sequence"/>
</dbReference>
<dbReference type="RefSeq" id="WP_154367262.1">
    <property type="nucleotide sequence ID" value="NZ_WKJM01000009.1"/>
</dbReference>
<reference evidence="1 2" key="1">
    <citation type="submission" date="2019-11" db="EMBL/GenBank/DDBJ databases">
        <title>Novel species isolated from a subtropical stream in China.</title>
        <authorList>
            <person name="Lu H."/>
        </authorList>
    </citation>
    <scope>NUCLEOTIDE SEQUENCE [LARGE SCALE GENOMIC DNA]</scope>
    <source>
        <strain evidence="1 2">FT25W</strain>
    </source>
</reference>